<dbReference type="CDD" id="cd00371">
    <property type="entry name" value="HMA"/>
    <property type="match status" value="1"/>
</dbReference>
<dbReference type="GO" id="GO:0046872">
    <property type="term" value="F:metal ion binding"/>
    <property type="evidence" value="ECO:0007669"/>
    <property type="project" value="InterPro"/>
</dbReference>
<accession>A0A2P8D692</accession>
<protein>
    <submittedName>
        <fullName evidence="3">Copper chaperone CopZ</fullName>
    </submittedName>
</protein>
<feature type="signal peptide" evidence="1">
    <location>
        <begin position="1"/>
        <end position="24"/>
    </location>
</feature>
<dbReference type="OrthoDB" id="667084at2"/>
<evidence type="ECO:0000313" key="3">
    <source>
        <dbReference type="EMBL" id="PSK92728.1"/>
    </source>
</evidence>
<feature type="domain" description="HMA" evidence="2">
    <location>
        <begin position="27"/>
        <end position="94"/>
    </location>
</feature>
<proteinExistence type="predicted"/>
<dbReference type="SUPFAM" id="SSF55008">
    <property type="entry name" value="HMA, heavy metal-associated domain"/>
    <property type="match status" value="1"/>
</dbReference>
<name>A0A2P8D692_9BACT</name>
<dbReference type="Gene3D" id="3.30.70.100">
    <property type="match status" value="1"/>
</dbReference>
<dbReference type="Proteomes" id="UP000240572">
    <property type="component" value="Unassembled WGS sequence"/>
</dbReference>
<organism evidence="3 4">
    <name type="scientific">Taibaiella chishuiensis</name>
    <dbReference type="NCBI Taxonomy" id="1434707"/>
    <lineage>
        <taxon>Bacteria</taxon>
        <taxon>Pseudomonadati</taxon>
        <taxon>Bacteroidota</taxon>
        <taxon>Chitinophagia</taxon>
        <taxon>Chitinophagales</taxon>
        <taxon>Chitinophagaceae</taxon>
        <taxon>Taibaiella</taxon>
    </lineage>
</organism>
<sequence>MTRLCYRNFVFSLLFVLVANTAGAQFRQASIGINGLTCSQCSRSVEMQLRKLNFISDVDMDLEHKNGVLHFKTNSKVDMKAIAGAVKDAGFSVRYLKADIDMDQVTPAENGACFKIRGDVYYLLAPLATHTSKVTFRFMDYASKKELQAYALPDKTTAACKGNRVYHIVAEP</sequence>
<reference evidence="3 4" key="1">
    <citation type="submission" date="2018-03" db="EMBL/GenBank/DDBJ databases">
        <title>Genomic Encyclopedia of Type Strains, Phase III (KMG-III): the genomes of soil and plant-associated and newly described type strains.</title>
        <authorList>
            <person name="Whitman W."/>
        </authorList>
    </citation>
    <scope>NUCLEOTIDE SEQUENCE [LARGE SCALE GENOMIC DNA]</scope>
    <source>
        <strain evidence="3 4">CGMCC 1.12700</strain>
    </source>
</reference>
<gene>
    <name evidence="3" type="ORF">B0I18_103310</name>
</gene>
<evidence type="ECO:0000256" key="1">
    <source>
        <dbReference type="SAM" id="SignalP"/>
    </source>
</evidence>
<keyword evidence="1" id="KW-0732">Signal</keyword>
<dbReference type="Pfam" id="PF00403">
    <property type="entry name" value="HMA"/>
    <property type="match status" value="1"/>
</dbReference>
<evidence type="ECO:0000259" key="2">
    <source>
        <dbReference type="PROSITE" id="PS50846"/>
    </source>
</evidence>
<comment type="caution">
    <text evidence="3">The sequence shown here is derived from an EMBL/GenBank/DDBJ whole genome shotgun (WGS) entry which is preliminary data.</text>
</comment>
<dbReference type="PROSITE" id="PS50846">
    <property type="entry name" value="HMA_2"/>
    <property type="match status" value="1"/>
</dbReference>
<dbReference type="AlphaFoldDB" id="A0A2P8D692"/>
<dbReference type="InterPro" id="IPR006121">
    <property type="entry name" value="HMA_dom"/>
</dbReference>
<evidence type="ECO:0000313" key="4">
    <source>
        <dbReference type="Proteomes" id="UP000240572"/>
    </source>
</evidence>
<dbReference type="InterPro" id="IPR036163">
    <property type="entry name" value="HMA_dom_sf"/>
</dbReference>
<feature type="chain" id="PRO_5015154939" evidence="1">
    <location>
        <begin position="25"/>
        <end position="172"/>
    </location>
</feature>
<keyword evidence="4" id="KW-1185">Reference proteome</keyword>
<dbReference type="EMBL" id="PYGD01000003">
    <property type="protein sequence ID" value="PSK92728.1"/>
    <property type="molecule type" value="Genomic_DNA"/>
</dbReference>